<keyword evidence="1" id="KW-0678">Repressor</keyword>
<reference evidence="5 6" key="1">
    <citation type="submission" date="2021-05" db="EMBL/GenBank/DDBJ databases">
        <title>Novel Bacillus species.</title>
        <authorList>
            <person name="Liu G."/>
        </authorList>
    </citation>
    <scope>NUCLEOTIDE SEQUENCE [LARGE SCALE GENOMIC DNA]</scope>
    <source>
        <strain evidence="5 6">FJAT-49682</strain>
    </source>
</reference>
<evidence type="ECO:0000256" key="3">
    <source>
        <dbReference type="PROSITE-ProRule" id="PRU00335"/>
    </source>
</evidence>
<name>A0A942UL60_9BACI</name>
<keyword evidence="6" id="KW-1185">Reference proteome</keyword>
<gene>
    <name evidence="5" type="ORF">KHA91_03125</name>
</gene>
<dbReference type="Gene3D" id="1.10.357.10">
    <property type="entry name" value="Tetracycline Repressor, domain 2"/>
    <property type="match status" value="1"/>
</dbReference>
<dbReference type="SUPFAM" id="SSF46689">
    <property type="entry name" value="Homeodomain-like"/>
    <property type="match status" value="1"/>
</dbReference>
<feature type="domain" description="HTH tetR-type" evidence="4">
    <location>
        <begin position="14"/>
        <end position="74"/>
    </location>
</feature>
<dbReference type="InterPro" id="IPR050624">
    <property type="entry name" value="HTH-type_Tx_Regulator"/>
</dbReference>
<dbReference type="InterPro" id="IPR036271">
    <property type="entry name" value="Tet_transcr_reg_TetR-rel_C_sf"/>
</dbReference>
<proteinExistence type="predicted"/>
<evidence type="ECO:0000256" key="2">
    <source>
        <dbReference type="ARBA" id="ARBA00023125"/>
    </source>
</evidence>
<comment type="caution">
    <text evidence="5">The sequence shown here is derived from an EMBL/GenBank/DDBJ whole genome shotgun (WGS) entry which is preliminary data.</text>
</comment>
<keyword evidence="2 3" id="KW-0238">DNA-binding</keyword>
<dbReference type="InterPro" id="IPR001647">
    <property type="entry name" value="HTH_TetR"/>
</dbReference>
<dbReference type="InterPro" id="IPR009057">
    <property type="entry name" value="Homeodomain-like_sf"/>
</dbReference>
<dbReference type="Proteomes" id="UP000676456">
    <property type="component" value="Unassembled WGS sequence"/>
</dbReference>
<dbReference type="PRINTS" id="PR00455">
    <property type="entry name" value="HTHTETR"/>
</dbReference>
<organism evidence="5 6">
    <name type="scientific">Lederbergia citrea</name>
    <dbReference type="NCBI Taxonomy" id="2833581"/>
    <lineage>
        <taxon>Bacteria</taxon>
        <taxon>Bacillati</taxon>
        <taxon>Bacillota</taxon>
        <taxon>Bacilli</taxon>
        <taxon>Bacillales</taxon>
        <taxon>Bacillaceae</taxon>
        <taxon>Lederbergia</taxon>
    </lineage>
</organism>
<dbReference type="SUPFAM" id="SSF48498">
    <property type="entry name" value="Tetracyclin repressor-like, C-terminal domain"/>
    <property type="match status" value="1"/>
</dbReference>
<evidence type="ECO:0000313" key="5">
    <source>
        <dbReference type="EMBL" id="MBS4221752.1"/>
    </source>
</evidence>
<protein>
    <submittedName>
        <fullName evidence="5">TetR/AcrR family transcriptional regulator</fullName>
    </submittedName>
</protein>
<dbReference type="PROSITE" id="PS50977">
    <property type="entry name" value="HTH_TETR_2"/>
    <property type="match status" value="1"/>
</dbReference>
<feature type="DNA-binding region" description="H-T-H motif" evidence="3">
    <location>
        <begin position="37"/>
        <end position="56"/>
    </location>
</feature>
<sequence length="197" mass="22820">MTRVNKHQPDYIHDERREQIKRAALKVFALRGISGTKMSMIAAEANISQGLSYRYFNSKEELFSILVQEAVEEAQAEIRNVHSLPGTPIEQIRTFTKNMLDESNKHFFMLLQQAQTSDEVPEKAKEIIEQYSPEKTIEQLIPIFIKGQQMGEFCLGDPYKLLFLYFSVITGLMLQDVQTDEGYWLEEINLLIKILTK</sequence>
<dbReference type="PANTHER" id="PTHR43479:SF11">
    <property type="entry name" value="ACREF_ENVCD OPERON REPRESSOR-RELATED"/>
    <property type="match status" value="1"/>
</dbReference>
<evidence type="ECO:0000313" key="6">
    <source>
        <dbReference type="Proteomes" id="UP000676456"/>
    </source>
</evidence>
<dbReference type="RefSeq" id="WP_213096751.1">
    <property type="nucleotide sequence ID" value="NZ_JAGYPN010000001.1"/>
</dbReference>
<dbReference type="AlphaFoldDB" id="A0A942UL60"/>
<dbReference type="Pfam" id="PF00440">
    <property type="entry name" value="TetR_N"/>
    <property type="match status" value="1"/>
</dbReference>
<evidence type="ECO:0000256" key="1">
    <source>
        <dbReference type="ARBA" id="ARBA00022491"/>
    </source>
</evidence>
<dbReference type="PANTHER" id="PTHR43479">
    <property type="entry name" value="ACREF/ENVCD OPERON REPRESSOR-RELATED"/>
    <property type="match status" value="1"/>
</dbReference>
<dbReference type="GO" id="GO:0003677">
    <property type="term" value="F:DNA binding"/>
    <property type="evidence" value="ECO:0007669"/>
    <property type="project" value="UniProtKB-UniRule"/>
</dbReference>
<accession>A0A942UL60</accession>
<dbReference type="EMBL" id="JAGYPN010000001">
    <property type="protein sequence ID" value="MBS4221752.1"/>
    <property type="molecule type" value="Genomic_DNA"/>
</dbReference>
<evidence type="ECO:0000259" key="4">
    <source>
        <dbReference type="PROSITE" id="PS50977"/>
    </source>
</evidence>